<sequence>MDVTTRDLAADPGRILEEALKHPVTITGHTGSLVLLSAQEYARLKRRERLVLAVEDMPEDFLTELRKPFAHPDQDALDGLLDG</sequence>
<dbReference type="RefSeq" id="WP_377358907.1">
    <property type="nucleotide sequence ID" value="NZ_JBHTCM010000010.1"/>
</dbReference>
<evidence type="ECO:0000256" key="1">
    <source>
        <dbReference type="ARBA" id="ARBA00009981"/>
    </source>
</evidence>
<evidence type="ECO:0000313" key="2">
    <source>
        <dbReference type="EMBL" id="MFC7333676.1"/>
    </source>
</evidence>
<evidence type="ECO:0000313" key="3">
    <source>
        <dbReference type="Proteomes" id="UP001596456"/>
    </source>
</evidence>
<proteinExistence type="inferred from homology"/>
<dbReference type="EMBL" id="JBHTCM010000010">
    <property type="protein sequence ID" value="MFC7333676.1"/>
    <property type="molecule type" value="Genomic_DNA"/>
</dbReference>
<dbReference type="InterPro" id="IPR036165">
    <property type="entry name" value="YefM-like_sf"/>
</dbReference>
<evidence type="ECO:0008006" key="4">
    <source>
        <dbReference type="Google" id="ProtNLM"/>
    </source>
</evidence>
<organism evidence="2 3">
    <name type="scientific">Rhodocista pekingensis</name>
    <dbReference type="NCBI Taxonomy" id="201185"/>
    <lineage>
        <taxon>Bacteria</taxon>
        <taxon>Pseudomonadati</taxon>
        <taxon>Pseudomonadota</taxon>
        <taxon>Alphaproteobacteria</taxon>
        <taxon>Rhodospirillales</taxon>
        <taxon>Azospirillaceae</taxon>
        <taxon>Rhodocista</taxon>
    </lineage>
</organism>
<accession>A0ABW2KUF4</accession>
<comment type="similarity">
    <text evidence="1">Belongs to the phD/YefM antitoxin family.</text>
</comment>
<reference evidence="3" key="1">
    <citation type="journal article" date="2019" name="Int. J. Syst. Evol. Microbiol.">
        <title>The Global Catalogue of Microorganisms (GCM) 10K type strain sequencing project: providing services to taxonomists for standard genome sequencing and annotation.</title>
        <authorList>
            <consortium name="The Broad Institute Genomics Platform"/>
            <consortium name="The Broad Institute Genome Sequencing Center for Infectious Disease"/>
            <person name="Wu L."/>
            <person name="Ma J."/>
        </authorList>
    </citation>
    <scope>NUCLEOTIDE SEQUENCE [LARGE SCALE GENOMIC DNA]</scope>
    <source>
        <strain evidence="3">CGMCC 1.16275</strain>
    </source>
</reference>
<dbReference type="SUPFAM" id="SSF143120">
    <property type="entry name" value="YefM-like"/>
    <property type="match status" value="1"/>
</dbReference>
<comment type="caution">
    <text evidence="2">The sequence shown here is derived from an EMBL/GenBank/DDBJ whole genome shotgun (WGS) entry which is preliminary data.</text>
</comment>
<gene>
    <name evidence="2" type="ORF">ACFQPS_10920</name>
</gene>
<dbReference type="Proteomes" id="UP001596456">
    <property type="component" value="Unassembled WGS sequence"/>
</dbReference>
<protein>
    <recommendedName>
        <fullName evidence="4">Antitoxin</fullName>
    </recommendedName>
</protein>
<name>A0ABW2KUF4_9PROT</name>
<keyword evidence="3" id="KW-1185">Reference proteome</keyword>